<keyword evidence="3" id="KW-1185">Reference proteome</keyword>
<protein>
    <submittedName>
        <fullName evidence="2">Acetyl-CoA acetyltransferase</fullName>
    </submittedName>
</protein>
<dbReference type="PANTHER" id="PTHR42870:SF1">
    <property type="entry name" value="NON-SPECIFIC LIPID-TRANSFER PROTEIN-LIKE 2"/>
    <property type="match status" value="1"/>
</dbReference>
<feature type="domain" description="Thiolase C-terminal" evidence="1">
    <location>
        <begin position="250"/>
        <end position="353"/>
    </location>
</feature>
<dbReference type="RefSeq" id="WP_208980341.1">
    <property type="nucleotide sequence ID" value="NZ_OBML01000005.1"/>
</dbReference>
<keyword evidence="2" id="KW-0808">Transferase</keyword>
<accession>A0A285SG96</accession>
<gene>
    <name evidence="2" type="ORF">SAMN05421512_105252</name>
</gene>
<evidence type="ECO:0000259" key="1">
    <source>
        <dbReference type="Pfam" id="PF22691"/>
    </source>
</evidence>
<sequence>MADTFMRDKVCMAGIGTTEYGSFPETDTYGLGATALKRALDDAGLKVSDIDGLIVNRIPSYERFAEMMGINPRYCLQTDSPGRYSSVSLMLAAQAIASGAAEVVALVYANNGRSKRVFYGGDEGEWAPWGMSSPGASHAMMFQTHMNEFGTRAEDLGHISVAFRKHAMLNPNAVMRKPMTLEDHNNSRFIAAPLRLLDYCLINDGGVAWIMTSAERAKDLKQKPVYVSGYSRQDLFDTASIPRQDYWHPALKRIEGEVYENAGISRDEIDGLMIYDNFSPTVIFSLEGLGFCKLGEGGEFVRDGMLELGRGRWPTNTSGGHLSESYMQGWGLIAEAVLQLRGQCGDRQIPDAKAIQYISATPISSSIIFRRD</sequence>
<dbReference type="CDD" id="cd00829">
    <property type="entry name" value="SCP-x_thiolase"/>
    <property type="match status" value="1"/>
</dbReference>
<dbReference type="InterPro" id="IPR002155">
    <property type="entry name" value="Thiolase"/>
</dbReference>
<organism evidence="2 3">
    <name type="scientific">Stappia indica</name>
    <dbReference type="NCBI Taxonomy" id="538381"/>
    <lineage>
        <taxon>Bacteria</taxon>
        <taxon>Pseudomonadati</taxon>
        <taxon>Pseudomonadota</taxon>
        <taxon>Alphaproteobacteria</taxon>
        <taxon>Hyphomicrobiales</taxon>
        <taxon>Stappiaceae</taxon>
        <taxon>Stappia</taxon>
    </lineage>
</organism>
<dbReference type="InterPro" id="IPR016039">
    <property type="entry name" value="Thiolase-like"/>
</dbReference>
<proteinExistence type="predicted"/>
<dbReference type="Gene3D" id="3.40.47.10">
    <property type="match status" value="1"/>
</dbReference>
<dbReference type="PIRSF" id="PIRSF000429">
    <property type="entry name" value="Ac-CoA_Ac_transf"/>
    <property type="match status" value="1"/>
</dbReference>
<dbReference type="Pfam" id="PF22691">
    <property type="entry name" value="Thiolase_C_1"/>
    <property type="match status" value="1"/>
</dbReference>
<evidence type="ECO:0000313" key="2">
    <source>
        <dbReference type="EMBL" id="SOC06914.1"/>
    </source>
</evidence>
<dbReference type="PANTHER" id="PTHR42870">
    <property type="entry name" value="ACETYL-COA C-ACETYLTRANSFERASE"/>
    <property type="match status" value="1"/>
</dbReference>
<dbReference type="SUPFAM" id="SSF53901">
    <property type="entry name" value="Thiolase-like"/>
    <property type="match status" value="2"/>
</dbReference>
<dbReference type="InterPro" id="IPR055140">
    <property type="entry name" value="Thiolase_C_2"/>
</dbReference>
<dbReference type="EMBL" id="OBML01000005">
    <property type="protein sequence ID" value="SOC06914.1"/>
    <property type="molecule type" value="Genomic_DNA"/>
</dbReference>
<reference evidence="2 3" key="1">
    <citation type="submission" date="2017-08" db="EMBL/GenBank/DDBJ databases">
        <authorList>
            <person name="de Groot N.N."/>
        </authorList>
    </citation>
    <scope>NUCLEOTIDE SEQUENCE [LARGE SCALE GENOMIC DNA]</scope>
    <source>
        <strain evidence="2 3">USBA 352</strain>
    </source>
</reference>
<dbReference type="AlphaFoldDB" id="A0A285SG96"/>
<evidence type="ECO:0000313" key="3">
    <source>
        <dbReference type="Proteomes" id="UP000219331"/>
    </source>
</evidence>
<name>A0A285SG96_9HYPH</name>
<dbReference type="GO" id="GO:0003988">
    <property type="term" value="F:acetyl-CoA C-acyltransferase activity"/>
    <property type="evidence" value="ECO:0007669"/>
    <property type="project" value="UniProtKB-ARBA"/>
</dbReference>
<dbReference type="Proteomes" id="UP000219331">
    <property type="component" value="Unassembled WGS sequence"/>
</dbReference>